<dbReference type="Pfam" id="PF00672">
    <property type="entry name" value="HAMP"/>
    <property type="match status" value="1"/>
</dbReference>
<feature type="transmembrane region" description="Helical" evidence="7">
    <location>
        <begin position="273"/>
        <end position="294"/>
    </location>
</feature>
<gene>
    <name evidence="10" type="ORF">FHS18_000919</name>
</gene>
<sequence>MRRSLHAKLLVLFMLFAIVPVAATVVILLSITNQGFTSLLRDSHDSVTKTVQAQIKQVAGDLQDITAMYSENPDLIRAYQSGDRDKLSAAAAPIYERLSREHDLEVFEFGGQDGVVFYRGHNPEKFGDDKSGKPSIQAALNGETVAGFEFGSSGLAVRAFAPLRVGNEVVGTLQTGVNGDFLQELSETLSGVQLMLYDGEGKLAYSSVQQTETQQLAPSVLERLMRGEQFLLSHQEAEKSYIPMYDPTGQEVIGAIEIDQDTRMVNVANRNTVIAAVILAAVTLLVAGLVSTFISRSIVSVVRNAGRAMSDLAEGDLSTTVARGKRQDELGQLLESVIRTQISLRGIIGNLAAASRQVNDQSLTLRDTADQVKQASLTASGTMHELAVGAESQAGSATELATLMNDFTGKLAEAAQGGADLSAHSDRILEITEDGAQQMAQSMSQMAQISNLVQAAVGQSQELDRKSSQITALIQTIRDIAAQTNLLALNASIEAARAGESGRGFAVVAGEVRKLAGQVDSSVTDITRIVSDMQDGTTLMRDSLSHGYHVVEHGAQQMKSTSEAFEHIERSIVSMTQQVKDISSHLAHISSTGATMNAAIENIAAVSEQSAAGVQETSSAVQQTAASMEDIASSAGELRQIASELDEHMGRFKL</sequence>
<organism evidence="10 11">
    <name type="scientific">Paenibacillus phyllosphaerae</name>
    <dbReference type="NCBI Taxonomy" id="274593"/>
    <lineage>
        <taxon>Bacteria</taxon>
        <taxon>Bacillati</taxon>
        <taxon>Bacillota</taxon>
        <taxon>Bacilli</taxon>
        <taxon>Bacillales</taxon>
        <taxon>Paenibacillaceae</taxon>
        <taxon>Paenibacillus</taxon>
    </lineage>
</organism>
<evidence type="ECO:0000313" key="10">
    <source>
        <dbReference type="EMBL" id="MBB3108867.1"/>
    </source>
</evidence>
<dbReference type="InterPro" id="IPR029151">
    <property type="entry name" value="Sensor-like_sf"/>
</dbReference>
<evidence type="ECO:0000256" key="6">
    <source>
        <dbReference type="PROSITE-ProRule" id="PRU00284"/>
    </source>
</evidence>
<dbReference type="InterPro" id="IPR003660">
    <property type="entry name" value="HAMP_dom"/>
</dbReference>
<name>A0A7W5FLD2_9BACL</name>
<evidence type="ECO:0000259" key="8">
    <source>
        <dbReference type="PROSITE" id="PS50111"/>
    </source>
</evidence>
<evidence type="ECO:0000256" key="5">
    <source>
        <dbReference type="ARBA" id="ARBA00029447"/>
    </source>
</evidence>
<reference evidence="10 11" key="1">
    <citation type="submission" date="2020-08" db="EMBL/GenBank/DDBJ databases">
        <title>Genomic Encyclopedia of Type Strains, Phase III (KMG-III): the genomes of soil and plant-associated and newly described type strains.</title>
        <authorList>
            <person name="Whitman W."/>
        </authorList>
    </citation>
    <scope>NUCLEOTIDE SEQUENCE [LARGE SCALE GENOMIC DNA]</scope>
    <source>
        <strain evidence="10 11">CECT 5862</strain>
    </source>
</reference>
<dbReference type="InterPro" id="IPR029150">
    <property type="entry name" value="dCache_3"/>
</dbReference>
<dbReference type="PROSITE" id="PS50111">
    <property type="entry name" value="CHEMOTAXIS_TRANSDUC_2"/>
    <property type="match status" value="1"/>
</dbReference>
<feature type="domain" description="Methyl-accepting transducer" evidence="8">
    <location>
        <begin position="368"/>
        <end position="625"/>
    </location>
</feature>
<evidence type="ECO:0000256" key="3">
    <source>
        <dbReference type="ARBA" id="ARBA00023136"/>
    </source>
</evidence>
<keyword evidence="7" id="KW-0812">Transmembrane</keyword>
<dbReference type="SMART" id="SM00304">
    <property type="entry name" value="HAMP"/>
    <property type="match status" value="1"/>
</dbReference>
<comment type="caution">
    <text evidence="10">The sequence shown here is derived from an EMBL/GenBank/DDBJ whole genome shotgun (WGS) entry which is preliminary data.</text>
</comment>
<dbReference type="GO" id="GO:0007165">
    <property type="term" value="P:signal transduction"/>
    <property type="evidence" value="ECO:0007669"/>
    <property type="project" value="UniProtKB-KW"/>
</dbReference>
<dbReference type="EMBL" id="JACHXK010000002">
    <property type="protein sequence ID" value="MBB3108867.1"/>
    <property type="molecule type" value="Genomic_DNA"/>
</dbReference>
<dbReference type="Pfam" id="PF14827">
    <property type="entry name" value="dCache_3"/>
    <property type="match status" value="1"/>
</dbReference>
<dbReference type="InterPro" id="IPR004089">
    <property type="entry name" value="MCPsignal_dom"/>
</dbReference>
<evidence type="ECO:0000256" key="7">
    <source>
        <dbReference type="SAM" id="Phobius"/>
    </source>
</evidence>
<proteinExistence type="inferred from homology"/>
<evidence type="ECO:0000256" key="1">
    <source>
        <dbReference type="ARBA" id="ARBA00004236"/>
    </source>
</evidence>
<keyword evidence="4 6" id="KW-0807">Transducer</keyword>
<protein>
    <submittedName>
        <fullName evidence="10">Methyl-accepting chemotaxis protein</fullName>
    </submittedName>
</protein>
<dbReference type="Gene3D" id="3.30.450.20">
    <property type="entry name" value="PAS domain"/>
    <property type="match status" value="1"/>
</dbReference>
<dbReference type="SUPFAM" id="SSF58104">
    <property type="entry name" value="Methyl-accepting chemotaxis protein (MCP) signaling domain"/>
    <property type="match status" value="1"/>
</dbReference>
<evidence type="ECO:0000256" key="4">
    <source>
        <dbReference type="ARBA" id="ARBA00023224"/>
    </source>
</evidence>
<dbReference type="AlphaFoldDB" id="A0A7W5FLD2"/>
<comment type="subcellular location">
    <subcellularLocation>
        <location evidence="1">Cell membrane</location>
    </subcellularLocation>
</comment>
<feature type="domain" description="HAMP" evidence="9">
    <location>
        <begin position="296"/>
        <end position="349"/>
    </location>
</feature>
<evidence type="ECO:0000313" key="11">
    <source>
        <dbReference type="Proteomes" id="UP000570361"/>
    </source>
</evidence>
<accession>A0A7W5FLD2</accession>
<keyword evidence="3 7" id="KW-0472">Membrane</keyword>
<dbReference type="SMART" id="SM00283">
    <property type="entry name" value="MA"/>
    <property type="match status" value="1"/>
</dbReference>
<keyword evidence="2" id="KW-1003">Cell membrane</keyword>
<evidence type="ECO:0000256" key="2">
    <source>
        <dbReference type="ARBA" id="ARBA00022475"/>
    </source>
</evidence>
<keyword evidence="11" id="KW-1185">Reference proteome</keyword>
<keyword evidence="7" id="KW-1133">Transmembrane helix</keyword>
<dbReference type="Proteomes" id="UP000570361">
    <property type="component" value="Unassembled WGS sequence"/>
</dbReference>
<dbReference type="PROSITE" id="PS50885">
    <property type="entry name" value="HAMP"/>
    <property type="match status" value="1"/>
</dbReference>
<comment type="similarity">
    <text evidence="5">Belongs to the methyl-accepting chemotaxis (MCP) protein family.</text>
</comment>
<evidence type="ECO:0000259" key="9">
    <source>
        <dbReference type="PROSITE" id="PS50885"/>
    </source>
</evidence>
<dbReference type="SUPFAM" id="SSF103190">
    <property type="entry name" value="Sensory domain-like"/>
    <property type="match status" value="1"/>
</dbReference>
<dbReference type="PANTHER" id="PTHR32089:SF112">
    <property type="entry name" value="LYSOZYME-LIKE PROTEIN-RELATED"/>
    <property type="match status" value="1"/>
</dbReference>
<dbReference type="GO" id="GO:0005886">
    <property type="term" value="C:plasma membrane"/>
    <property type="evidence" value="ECO:0007669"/>
    <property type="project" value="UniProtKB-SubCell"/>
</dbReference>
<dbReference type="Gene3D" id="1.10.287.950">
    <property type="entry name" value="Methyl-accepting chemotaxis protein"/>
    <property type="match status" value="1"/>
</dbReference>
<dbReference type="PANTHER" id="PTHR32089">
    <property type="entry name" value="METHYL-ACCEPTING CHEMOTAXIS PROTEIN MCPB"/>
    <property type="match status" value="1"/>
</dbReference>
<dbReference type="RefSeq" id="WP_183597478.1">
    <property type="nucleotide sequence ID" value="NZ_JACHXK010000002.1"/>
</dbReference>
<dbReference type="Pfam" id="PF00015">
    <property type="entry name" value="MCPsignal"/>
    <property type="match status" value="1"/>
</dbReference>